<evidence type="ECO:0000313" key="2">
    <source>
        <dbReference type="Proteomes" id="UP000078263"/>
    </source>
</evidence>
<dbReference type="Pfam" id="PF08892">
    <property type="entry name" value="YqcI_YcgG"/>
    <property type="match status" value="1"/>
</dbReference>
<accession>A0A192D7I6</accession>
<dbReference type="OrthoDB" id="283514at2"/>
<name>A0A192D7I6_9SPHN</name>
<protein>
    <recommendedName>
        <fullName evidence="3">YqcI/YcgG family protein</fullName>
    </recommendedName>
</protein>
<dbReference type="NCBIfam" id="NF041366">
    <property type="entry name" value="GntA_guanitoxin"/>
    <property type="match status" value="1"/>
</dbReference>
<dbReference type="Proteomes" id="UP000078263">
    <property type="component" value="Chromosome"/>
</dbReference>
<dbReference type="PANTHER" id="PTHR40045">
    <property type="entry name" value="YCGG FAMILY PROTEIN"/>
    <property type="match status" value="1"/>
</dbReference>
<dbReference type="InterPro" id="IPR014988">
    <property type="entry name" value="Uncharacterised_YqcI/YcgG"/>
</dbReference>
<evidence type="ECO:0000313" key="1">
    <source>
        <dbReference type="EMBL" id="ANK13734.1"/>
    </source>
</evidence>
<sequence length="234" mass="26016">MPLLTSVKPLPAIIDREALEESLHAHIADRDFPCVGAKSAMNSGMLEIFPALSITSSWDDLAIHAALTEWSQAYAENGDGLRSLAVVFSGPDDLDERAFEAALWERIQSLSDKDDWHGYQPGEGISSDPGDPHFSLSFGGQAYFVVGMHPNASRAARRAQYPTMVFNLHDQFERLRAEQRYEKLRSAILARDVKLDGSINPMLARHGDVSEARQYSGRAVNDDWQCPFKDPRTA</sequence>
<keyword evidence="2" id="KW-1185">Reference proteome</keyword>
<dbReference type="PANTHER" id="PTHR40045:SF1">
    <property type="entry name" value="YQCI_YCGG FAMILY PROTEIN"/>
    <property type="match status" value="1"/>
</dbReference>
<gene>
    <name evidence="1" type="ORF">A9D12_13130</name>
</gene>
<proteinExistence type="predicted"/>
<organism evidence="1 2">
    <name type="scientific">Erythrobacter neustonensis</name>
    <dbReference type="NCBI Taxonomy" id="1112"/>
    <lineage>
        <taxon>Bacteria</taxon>
        <taxon>Pseudomonadati</taxon>
        <taxon>Pseudomonadota</taxon>
        <taxon>Alphaproteobacteria</taxon>
        <taxon>Sphingomonadales</taxon>
        <taxon>Erythrobacteraceae</taxon>
        <taxon>Erythrobacter/Porphyrobacter group</taxon>
        <taxon>Erythrobacter</taxon>
    </lineage>
</organism>
<dbReference type="AlphaFoldDB" id="A0A192D7I6"/>
<dbReference type="EMBL" id="CP016033">
    <property type="protein sequence ID" value="ANK13734.1"/>
    <property type="molecule type" value="Genomic_DNA"/>
</dbReference>
<reference evidence="1 2" key="1">
    <citation type="submission" date="2016-05" db="EMBL/GenBank/DDBJ databases">
        <title>Compelete Genome Sequence of Bacteriochlorophyll-Synthesizing Bacterium Porphyrobacter neustonensis DSM 9434.</title>
        <authorList>
            <person name="Shi X.-L."/>
            <person name="Wu Y.-H."/>
            <person name="Cheng H."/>
            <person name="Xu L."/>
            <person name="Zhang X.-Q."/>
            <person name="Wang C.-S."/>
            <person name="Xu X.-W."/>
        </authorList>
    </citation>
    <scope>NUCLEOTIDE SEQUENCE [LARGE SCALE GENOMIC DNA]</scope>
    <source>
        <strain evidence="1 2">DSM 9434</strain>
    </source>
</reference>
<dbReference type="STRING" id="1112.A9D12_13130"/>
<evidence type="ECO:0008006" key="3">
    <source>
        <dbReference type="Google" id="ProtNLM"/>
    </source>
</evidence>
<dbReference type="KEGG" id="pns:A9D12_13130"/>